<keyword evidence="2" id="KW-0472">Membrane</keyword>
<accession>A0A1M5NDX0</accession>
<feature type="transmembrane region" description="Helical" evidence="2">
    <location>
        <begin position="178"/>
        <end position="199"/>
    </location>
</feature>
<proteinExistence type="inferred from homology"/>
<evidence type="ECO:0000313" key="3">
    <source>
        <dbReference type="EMBL" id="SHG87657.1"/>
    </source>
</evidence>
<dbReference type="InterPro" id="IPR036259">
    <property type="entry name" value="MFS_trans_sf"/>
</dbReference>
<dbReference type="EMBL" id="FQXG01000001">
    <property type="protein sequence ID" value="SHG87657.1"/>
    <property type="molecule type" value="Genomic_DNA"/>
</dbReference>
<evidence type="ECO:0000313" key="4">
    <source>
        <dbReference type="Proteomes" id="UP000184268"/>
    </source>
</evidence>
<evidence type="ECO:0000256" key="2">
    <source>
        <dbReference type="SAM" id="Phobius"/>
    </source>
</evidence>
<dbReference type="GO" id="GO:0005886">
    <property type="term" value="C:plasma membrane"/>
    <property type="evidence" value="ECO:0007669"/>
    <property type="project" value="TreeGrafter"/>
</dbReference>
<sequence length="446" mass="48428">MLTIKEKVGYGLGDTGSNIVFQVVLSFMVYFYTDVYGLSAATVGTLMLAVRLFDAVTDPLMGGIADRTRTRFGRYRPYLLIISIPYGVLAVMTFTTPELGEQGKVVYAYVTYAALMTVYTAINIPYSALGGVITDDPQERASVQSYRFAMAMAGGALVSAATMPLVQMLGQGDAARGFQLALGFLATVAVLCFWGCFFLTRERVEPEQKPSSVSGDLRSLLSNDQFLWVALITFAMLVLVAMRSAVAPYYVEYYLGRPELITAFITTGMASALAGALFTNLVVRKLCKLRLLRWANVGLILFHLALFFVPQDGLYLAFVLFGAANFCQMIIVPLMFSMVADTADYGAKKSGKKIMAMSYSAHLLVIKLGLAVGGALTGWLLGYYGYVANTAQSDHALTGILVIFALSSALCGVVIALVLPRYRLNREALARIHQDDQDSSKTAMAS</sequence>
<keyword evidence="2" id="KW-0812">Transmembrane</keyword>
<feature type="transmembrane region" description="Helical" evidence="2">
    <location>
        <begin position="106"/>
        <end position="126"/>
    </location>
</feature>
<dbReference type="InterPro" id="IPR001927">
    <property type="entry name" value="Na/Gal_symport"/>
</dbReference>
<name>A0A1M5NDX0_9GAMM</name>
<dbReference type="GO" id="GO:0008643">
    <property type="term" value="P:carbohydrate transport"/>
    <property type="evidence" value="ECO:0007669"/>
    <property type="project" value="InterPro"/>
</dbReference>
<reference evidence="4" key="1">
    <citation type="submission" date="2016-11" db="EMBL/GenBank/DDBJ databases">
        <authorList>
            <person name="Varghese N."/>
            <person name="Submissions S."/>
        </authorList>
    </citation>
    <scope>NUCLEOTIDE SEQUENCE [LARGE SCALE GENOMIC DNA]</scope>
    <source>
        <strain evidence="4">DSM 16917</strain>
    </source>
</reference>
<keyword evidence="4" id="KW-1185">Reference proteome</keyword>
<feature type="transmembrane region" description="Helical" evidence="2">
    <location>
        <begin position="291"/>
        <end position="309"/>
    </location>
</feature>
<feature type="transmembrane region" description="Helical" evidence="2">
    <location>
        <begin position="260"/>
        <end position="279"/>
    </location>
</feature>
<organism evidence="3 4">
    <name type="scientific">Ferrimonas marina</name>
    <dbReference type="NCBI Taxonomy" id="299255"/>
    <lineage>
        <taxon>Bacteria</taxon>
        <taxon>Pseudomonadati</taxon>
        <taxon>Pseudomonadota</taxon>
        <taxon>Gammaproteobacteria</taxon>
        <taxon>Alteromonadales</taxon>
        <taxon>Ferrimonadaceae</taxon>
        <taxon>Ferrimonas</taxon>
    </lineage>
</organism>
<evidence type="ECO:0000256" key="1">
    <source>
        <dbReference type="ARBA" id="ARBA00009617"/>
    </source>
</evidence>
<dbReference type="PANTHER" id="PTHR11328:SF24">
    <property type="entry name" value="MAJOR FACILITATOR SUPERFAMILY (MFS) PROFILE DOMAIN-CONTAINING PROTEIN"/>
    <property type="match status" value="1"/>
</dbReference>
<dbReference type="InterPro" id="IPR039672">
    <property type="entry name" value="MFS_2"/>
</dbReference>
<feature type="transmembrane region" description="Helical" evidence="2">
    <location>
        <begin position="146"/>
        <end position="166"/>
    </location>
</feature>
<feature type="transmembrane region" description="Helical" evidence="2">
    <location>
        <begin position="12"/>
        <end position="32"/>
    </location>
</feature>
<dbReference type="PANTHER" id="PTHR11328">
    <property type="entry name" value="MAJOR FACILITATOR SUPERFAMILY DOMAIN-CONTAINING PROTEIN"/>
    <property type="match status" value="1"/>
</dbReference>
<dbReference type="GO" id="GO:0015293">
    <property type="term" value="F:symporter activity"/>
    <property type="evidence" value="ECO:0007669"/>
    <property type="project" value="InterPro"/>
</dbReference>
<dbReference type="STRING" id="299255.SAMN02745129_1010"/>
<comment type="similarity">
    <text evidence="1">Belongs to the sodium:galactoside symporter (TC 2.A.2) family.</text>
</comment>
<protein>
    <submittedName>
        <fullName evidence="3">Glycoside/pentoside/hexuronide:cation symporter, GPH family</fullName>
    </submittedName>
</protein>
<keyword evidence="2" id="KW-1133">Transmembrane helix</keyword>
<dbReference type="RefSeq" id="WP_067654623.1">
    <property type="nucleotide sequence ID" value="NZ_FQXG01000001.1"/>
</dbReference>
<dbReference type="Pfam" id="PF13347">
    <property type="entry name" value="MFS_2"/>
    <property type="match status" value="1"/>
</dbReference>
<feature type="transmembrane region" description="Helical" evidence="2">
    <location>
        <begin position="361"/>
        <end position="384"/>
    </location>
</feature>
<feature type="transmembrane region" description="Helical" evidence="2">
    <location>
        <begin position="77"/>
        <end position="94"/>
    </location>
</feature>
<dbReference type="Proteomes" id="UP000184268">
    <property type="component" value="Unassembled WGS sequence"/>
</dbReference>
<feature type="transmembrane region" description="Helical" evidence="2">
    <location>
        <begin position="396"/>
        <end position="419"/>
    </location>
</feature>
<gene>
    <name evidence="3" type="ORF">SAMN02745129_1010</name>
</gene>
<dbReference type="CDD" id="cd17332">
    <property type="entry name" value="MFS_MelB_like"/>
    <property type="match status" value="1"/>
</dbReference>
<feature type="transmembrane region" description="Helical" evidence="2">
    <location>
        <begin position="315"/>
        <end position="340"/>
    </location>
</feature>
<feature type="transmembrane region" description="Helical" evidence="2">
    <location>
        <begin position="226"/>
        <end position="248"/>
    </location>
</feature>
<dbReference type="SUPFAM" id="SSF103473">
    <property type="entry name" value="MFS general substrate transporter"/>
    <property type="match status" value="1"/>
</dbReference>
<dbReference type="AlphaFoldDB" id="A0A1M5NDX0"/>
<dbReference type="GO" id="GO:0006814">
    <property type="term" value="P:sodium ion transport"/>
    <property type="evidence" value="ECO:0007669"/>
    <property type="project" value="InterPro"/>
</dbReference>
<dbReference type="NCBIfam" id="TIGR00792">
    <property type="entry name" value="gph"/>
    <property type="match status" value="1"/>
</dbReference>
<dbReference type="Gene3D" id="1.20.1250.20">
    <property type="entry name" value="MFS general substrate transporter like domains"/>
    <property type="match status" value="2"/>
</dbReference>
<dbReference type="OrthoDB" id="181905at2"/>